<sequence length="243" mass="27441">MRPDNFGIKASIMVPLGKPEEKIDAGATPEFTKKRNGRRGPRGKRNSTRIRRPEQQMGRRPLQSLQKGGTRVVGLRKMKKFPSTDPNSFRFVGLSYTLGLLEKKSGFVFAQPTNPEKSRQAKAKSRGHVCKIFGSLADKIRQEIEATGIKGTTTKPEHSMRPGNFGIKASIMAPLASPRRRSTLAKILQKRETLVVDFVEGLQVHEYRLQQLPPMYNSPKCLGIWRRYATRPTDKKNNDKAEK</sequence>
<organism evidence="2 3">
    <name type="scientific">Caenorhabditis auriculariae</name>
    <dbReference type="NCBI Taxonomy" id="2777116"/>
    <lineage>
        <taxon>Eukaryota</taxon>
        <taxon>Metazoa</taxon>
        <taxon>Ecdysozoa</taxon>
        <taxon>Nematoda</taxon>
        <taxon>Chromadorea</taxon>
        <taxon>Rhabditida</taxon>
        <taxon>Rhabditina</taxon>
        <taxon>Rhabditomorpha</taxon>
        <taxon>Rhabditoidea</taxon>
        <taxon>Rhabditidae</taxon>
        <taxon>Peloderinae</taxon>
        <taxon>Caenorhabditis</taxon>
    </lineage>
</organism>
<name>A0A8S1GY56_9PELO</name>
<proteinExistence type="predicted"/>
<protein>
    <submittedName>
        <fullName evidence="2">Uncharacterized protein</fullName>
    </submittedName>
</protein>
<evidence type="ECO:0000256" key="1">
    <source>
        <dbReference type="SAM" id="MobiDB-lite"/>
    </source>
</evidence>
<dbReference type="Proteomes" id="UP000835052">
    <property type="component" value="Unassembled WGS sequence"/>
</dbReference>
<evidence type="ECO:0000313" key="2">
    <source>
        <dbReference type="EMBL" id="CAD6188876.1"/>
    </source>
</evidence>
<evidence type="ECO:0000313" key="3">
    <source>
        <dbReference type="Proteomes" id="UP000835052"/>
    </source>
</evidence>
<dbReference type="EMBL" id="CAJGYM010000009">
    <property type="protein sequence ID" value="CAD6188876.1"/>
    <property type="molecule type" value="Genomic_DNA"/>
</dbReference>
<comment type="caution">
    <text evidence="2">The sequence shown here is derived from an EMBL/GenBank/DDBJ whole genome shotgun (WGS) entry which is preliminary data.</text>
</comment>
<gene>
    <name evidence="2" type="ORF">CAUJ_LOCUS4795</name>
</gene>
<accession>A0A8S1GY56</accession>
<keyword evidence="3" id="KW-1185">Reference proteome</keyword>
<feature type="compositionally biased region" description="Basic residues" evidence="1">
    <location>
        <begin position="34"/>
        <end position="50"/>
    </location>
</feature>
<feature type="region of interest" description="Disordered" evidence="1">
    <location>
        <begin position="17"/>
        <end position="69"/>
    </location>
</feature>
<reference evidence="2" key="1">
    <citation type="submission" date="2020-10" db="EMBL/GenBank/DDBJ databases">
        <authorList>
            <person name="Kikuchi T."/>
        </authorList>
    </citation>
    <scope>NUCLEOTIDE SEQUENCE</scope>
    <source>
        <strain evidence="2">NKZ352</strain>
    </source>
</reference>
<dbReference type="AlphaFoldDB" id="A0A8S1GY56"/>